<dbReference type="EMBL" id="FQYL01000018">
    <property type="protein sequence ID" value="SHJ28170.1"/>
    <property type="molecule type" value="Genomic_DNA"/>
</dbReference>
<protein>
    <submittedName>
        <fullName evidence="2">Lysophospholipase, alpha-beta hydrolase superfamily</fullName>
    </submittedName>
</protein>
<dbReference type="RefSeq" id="WP_073454489.1">
    <property type="nucleotide sequence ID" value="NZ_BDIO01000006.1"/>
</dbReference>
<proteinExistence type="predicted"/>
<sequence>MHSSLARITVGRDDAPTLVLLHGITSSAVSQADAINHWARRGYRVIAVDARGHGLSPCWEPSQLERAGEQLVDDALGLLTDLSTQARGRAALGLAPPRPPIVLGHSMGGATAMVAAIRRPELVSGLVLEDPSLYGTRSPSELLARGAARERALDAELANPAGAVLRALASATMPEAEALPSVWASQRVDPRLLRTGVVAPEVPWREALAALTVPALLLSGDQPGSARLGTTGLEEARSLGNPLITPVLIKGAGHLIRRSRRRAYYAAVDPWIERVLAPAPAVDAAR</sequence>
<dbReference type="InterPro" id="IPR022742">
    <property type="entry name" value="Hydrolase_4"/>
</dbReference>
<dbReference type="PANTHER" id="PTHR43194">
    <property type="entry name" value="HYDROLASE ALPHA/BETA FOLD FAMILY"/>
    <property type="match status" value="1"/>
</dbReference>
<feature type="domain" description="Serine aminopeptidase S33" evidence="1">
    <location>
        <begin position="17"/>
        <end position="138"/>
    </location>
</feature>
<dbReference type="GO" id="GO:0016787">
    <property type="term" value="F:hydrolase activity"/>
    <property type="evidence" value="ECO:0007669"/>
    <property type="project" value="UniProtKB-KW"/>
</dbReference>
<evidence type="ECO:0000259" key="1">
    <source>
        <dbReference type="Pfam" id="PF12146"/>
    </source>
</evidence>
<keyword evidence="3" id="KW-1185">Reference proteome</keyword>
<dbReference type="InterPro" id="IPR050228">
    <property type="entry name" value="Carboxylesterase_BioH"/>
</dbReference>
<comment type="caution">
    <text evidence="2">The sequence shown here is derived from an EMBL/GenBank/DDBJ whole genome shotgun (WGS) entry which is preliminary data.</text>
</comment>
<accession>A0ABY1IK14</accession>
<dbReference type="InterPro" id="IPR029058">
    <property type="entry name" value="AB_hydrolase_fold"/>
</dbReference>
<dbReference type="SUPFAM" id="SSF53474">
    <property type="entry name" value="alpha/beta-Hydrolases"/>
    <property type="match status" value="1"/>
</dbReference>
<evidence type="ECO:0000313" key="3">
    <source>
        <dbReference type="Proteomes" id="UP000184390"/>
    </source>
</evidence>
<dbReference type="Proteomes" id="UP000184390">
    <property type="component" value="Unassembled WGS sequence"/>
</dbReference>
<dbReference type="PANTHER" id="PTHR43194:SF2">
    <property type="entry name" value="PEROXISOMAL MEMBRANE PROTEIN LPX1"/>
    <property type="match status" value="1"/>
</dbReference>
<reference evidence="2 3" key="1">
    <citation type="submission" date="2016-11" db="EMBL/GenBank/DDBJ databases">
        <authorList>
            <person name="Varghese N."/>
            <person name="Submissions S."/>
        </authorList>
    </citation>
    <scope>NUCLEOTIDE SEQUENCE [LARGE SCALE GENOMIC DNA]</scope>
    <source>
        <strain evidence="2 3">PA</strain>
    </source>
</reference>
<dbReference type="Gene3D" id="3.40.50.1820">
    <property type="entry name" value="alpha/beta hydrolase"/>
    <property type="match status" value="1"/>
</dbReference>
<keyword evidence="2" id="KW-0378">Hydrolase</keyword>
<name>A0ABY1IK14_9ACTO</name>
<dbReference type="Pfam" id="PF12146">
    <property type="entry name" value="Hydrolase_4"/>
    <property type="match status" value="1"/>
</dbReference>
<gene>
    <name evidence="2" type="ORF">SAMN05216246_11832</name>
</gene>
<evidence type="ECO:0000313" key="2">
    <source>
        <dbReference type="EMBL" id="SHJ28170.1"/>
    </source>
</evidence>
<organism evidence="2 3">
    <name type="scientific">Actinomyces denticolens</name>
    <dbReference type="NCBI Taxonomy" id="52767"/>
    <lineage>
        <taxon>Bacteria</taxon>
        <taxon>Bacillati</taxon>
        <taxon>Actinomycetota</taxon>
        <taxon>Actinomycetes</taxon>
        <taxon>Actinomycetales</taxon>
        <taxon>Actinomycetaceae</taxon>
        <taxon>Actinomyces</taxon>
    </lineage>
</organism>